<gene>
    <name evidence="2" type="ORF">SAMN02745824_3103</name>
</gene>
<dbReference type="Proteomes" id="UP000185192">
    <property type="component" value="Unassembled WGS sequence"/>
</dbReference>
<evidence type="ECO:0000313" key="2">
    <source>
        <dbReference type="EMBL" id="SIO13967.1"/>
    </source>
</evidence>
<dbReference type="EMBL" id="FSQW01000002">
    <property type="protein sequence ID" value="SIO13967.1"/>
    <property type="molecule type" value="Genomic_DNA"/>
</dbReference>
<keyword evidence="1" id="KW-1133">Transmembrane helix</keyword>
<feature type="transmembrane region" description="Helical" evidence="1">
    <location>
        <begin position="145"/>
        <end position="163"/>
    </location>
</feature>
<accession>A0A1N6H2S3</accession>
<feature type="transmembrane region" description="Helical" evidence="1">
    <location>
        <begin position="59"/>
        <end position="79"/>
    </location>
</feature>
<dbReference type="STRING" id="1123272.SAMN02745824_3103"/>
<proteinExistence type="predicted"/>
<sequence length="167" mass="18263">MSYLWSVYICLGLGLWCAFEGGVFKAFSEFVMAGLLRAAPASGIESMQQINITVLRTEFVGALFAITLFSIAFAIYGMLAMDGPASLIVLAAAISYVCCVFLMTLFGNVPMNNRLAALNHESSEAHSYWQVYGQRWTRLNHVRTFGSFLAAGLYLVAALTLMVNHPA</sequence>
<dbReference type="InterPro" id="IPR013901">
    <property type="entry name" value="Anthrone_oxy"/>
</dbReference>
<dbReference type="OrthoDB" id="428263at2"/>
<feature type="transmembrane region" description="Helical" evidence="1">
    <location>
        <begin position="6"/>
        <end position="27"/>
    </location>
</feature>
<keyword evidence="3" id="KW-1185">Reference proteome</keyword>
<feature type="transmembrane region" description="Helical" evidence="1">
    <location>
        <begin position="85"/>
        <end position="106"/>
    </location>
</feature>
<organism evidence="2 3">
    <name type="scientific">Parasphingorhabdus marina DSM 22363</name>
    <dbReference type="NCBI Taxonomy" id="1123272"/>
    <lineage>
        <taxon>Bacteria</taxon>
        <taxon>Pseudomonadati</taxon>
        <taxon>Pseudomonadota</taxon>
        <taxon>Alphaproteobacteria</taxon>
        <taxon>Sphingomonadales</taxon>
        <taxon>Sphingomonadaceae</taxon>
        <taxon>Parasphingorhabdus</taxon>
    </lineage>
</organism>
<dbReference type="AlphaFoldDB" id="A0A1N6H2S3"/>
<protein>
    <submittedName>
        <fullName evidence="2">Uncharacterized membrane protein</fullName>
    </submittedName>
</protein>
<dbReference type="Pfam" id="PF08592">
    <property type="entry name" value="Anthrone_oxy"/>
    <property type="match status" value="1"/>
</dbReference>
<name>A0A1N6H2S3_9SPHN</name>
<keyword evidence="1" id="KW-0812">Transmembrane</keyword>
<reference evidence="3" key="1">
    <citation type="submission" date="2016-11" db="EMBL/GenBank/DDBJ databases">
        <authorList>
            <person name="Varghese N."/>
            <person name="Submissions S."/>
        </authorList>
    </citation>
    <scope>NUCLEOTIDE SEQUENCE [LARGE SCALE GENOMIC DNA]</scope>
    <source>
        <strain evidence="3">DSM 22363</strain>
    </source>
</reference>
<evidence type="ECO:0000256" key="1">
    <source>
        <dbReference type="SAM" id="Phobius"/>
    </source>
</evidence>
<dbReference type="RefSeq" id="WP_084192736.1">
    <property type="nucleotide sequence ID" value="NZ_FSQW01000002.1"/>
</dbReference>
<evidence type="ECO:0000313" key="3">
    <source>
        <dbReference type="Proteomes" id="UP000185192"/>
    </source>
</evidence>
<keyword evidence="1" id="KW-0472">Membrane</keyword>